<evidence type="ECO:0000256" key="6">
    <source>
        <dbReference type="ARBA" id="ARBA00023002"/>
    </source>
</evidence>
<organism evidence="12 13">
    <name type="scientific">Pseudooceanicola spongiae</name>
    <dbReference type="NCBI Taxonomy" id="2613965"/>
    <lineage>
        <taxon>Bacteria</taxon>
        <taxon>Pseudomonadati</taxon>
        <taxon>Pseudomonadota</taxon>
        <taxon>Alphaproteobacteria</taxon>
        <taxon>Rhodobacterales</taxon>
        <taxon>Paracoccaceae</taxon>
        <taxon>Pseudooceanicola</taxon>
    </lineage>
</organism>
<dbReference type="CDD" id="cd06215">
    <property type="entry name" value="FNR_iron_sulfur_binding_1"/>
    <property type="match status" value="1"/>
</dbReference>
<dbReference type="InterPro" id="IPR050415">
    <property type="entry name" value="MRET"/>
</dbReference>
<evidence type="ECO:0000256" key="5">
    <source>
        <dbReference type="ARBA" id="ARBA00022827"/>
    </source>
</evidence>
<keyword evidence="4" id="KW-0479">Metal-binding</keyword>
<dbReference type="InterPro" id="IPR001433">
    <property type="entry name" value="OxRdtase_FAD/NAD-bd"/>
</dbReference>
<sequence length="359" mass="39451">MIPMPKADTPVWSDSEELECVMLIPEAPGVVTFTFRPPSGARFLYKAGQFITLDLPVPGQGGSIQRTYTISSSPVSSAYITVTVKAQEGSIGTRWMLDHLRPGMRLRAYGPAGLFHLPPQPDGKYLFISAGSGVTPMMSMASTLFERGEDPDICFIQCARRPLDLIFRRRLEYMAGRVTGLQLHFIVKQADPYDAWTGYRGQFNQLMLGLMCNDYLERDVYCCGPEGFMTSVREILHSIGYDMERYHQESFEAPAETVAEITEFDDAVPDEAVAAEIVFSRSGVSVGCNENDTVLQVARAAGLRIPSGCTFGICGTCRVKKSEGEVYMVHNGGISDEDIEDGYILACCSKPIGKVAIEA</sequence>
<dbReference type="GO" id="GO:0046872">
    <property type="term" value="F:metal ion binding"/>
    <property type="evidence" value="ECO:0007669"/>
    <property type="project" value="UniProtKB-KW"/>
</dbReference>
<evidence type="ECO:0000256" key="2">
    <source>
        <dbReference type="ARBA" id="ARBA00022630"/>
    </source>
</evidence>
<proteinExistence type="inferred from homology"/>
<dbReference type="Pfam" id="PF00111">
    <property type="entry name" value="Fer2"/>
    <property type="match status" value="1"/>
</dbReference>
<dbReference type="InterPro" id="IPR039261">
    <property type="entry name" value="FNR_nucleotide-bd"/>
</dbReference>
<evidence type="ECO:0000259" key="10">
    <source>
        <dbReference type="PROSITE" id="PS51085"/>
    </source>
</evidence>
<dbReference type="InterPro" id="IPR006058">
    <property type="entry name" value="2Fe2S_fd_BS"/>
</dbReference>
<comment type="similarity">
    <text evidence="9">In the N-terminal section; belongs to the FAD-binding oxidoreductase type 6 family.</text>
</comment>
<accession>A0A7L9WGI8</accession>
<keyword evidence="13" id="KW-1185">Reference proteome</keyword>
<protein>
    <submittedName>
        <fullName evidence="12">2Fe-2S iron-sulfur cluster binding domain-containing protein</fullName>
    </submittedName>
</protein>
<comment type="cofactor">
    <cofactor evidence="1">
        <name>FAD</name>
        <dbReference type="ChEBI" id="CHEBI:57692"/>
    </cofactor>
</comment>
<reference evidence="12 13" key="1">
    <citation type="submission" date="2019-10" db="EMBL/GenBank/DDBJ databases">
        <title>Pseudopuniceibacterium sp. HQ09 islated from Antarctica.</title>
        <authorList>
            <person name="Liao L."/>
            <person name="Su S."/>
            <person name="Chen B."/>
            <person name="Yu Y."/>
        </authorList>
    </citation>
    <scope>NUCLEOTIDE SEQUENCE [LARGE SCALE GENOMIC DNA]</scope>
    <source>
        <strain evidence="12 13">HQ09</strain>
    </source>
</reference>
<evidence type="ECO:0000256" key="4">
    <source>
        <dbReference type="ARBA" id="ARBA00022723"/>
    </source>
</evidence>
<evidence type="ECO:0000313" key="12">
    <source>
        <dbReference type="EMBL" id="QOL79441.1"/>
    </source>
</evidence>
<keyword evidence="2" id="KW-0285">Flavoprotein</keyword>
<feature type="domain" description="2Fe-2S ferredoxin-type" evidence="10">
    <location>
        <begin position="275"/>
        <end position="359"/>
    </location>
</feature>
<dbReference type="PANTHER" id="PTHR47354">
    <property type="entry name" value="NADH OXIDOREDUCTASE HCR"/>
    <property type="match status" value="1"/>
</dbReference>
<evidence type="ECO:0000256" key="7">
    <source>
        <dbReference type="ARBA" id="ARBA00023004"/>
    </source>
</evidence>
<dbReference type="Pfam" id="PF00970">
    <property type="entry name" value="FAD_binding_6"/>
    <property type="match status" value="1"/>
</dbReference>
<dbReference type="InterPro" id="IPR001041">
    <property type="entry name" value="2Fe-2S_ferredoxin-type"/>
</dbReference>
<dbReference type="InterPro" id="IPR036010">
    <property type="entry name" value="2Fe-2S_ferredoxin-like_sf"/>
</dbReference>
<dbReference type="AlphaFoldDB" id="A0A7L9WGI8"/>
<dbReference type="PANTHER" id="PTHR47354:SF6">
    <property type="entry name" value="NADH OXIDOREDUCTASE HCR"/>
    <property type="match status" value="1"/>
</dbReference>
<name>A0A7L9WGI8_9RHOB</name>
<dbReference type="GO" id="GO:0016491">
    <property type="term" value="F:oxidoreductase activity"/>
    <property type="evidence" value="ECO:0007669"/>
    <property type="project" value="UniProtKB-KW"/>
</dbReference>
<gene>
    <name evidence="12" type="ORF">F3W81_00470</name>
</gene>
<dbReference type="PRINTS" id="PR00410">
    <property type="entry name" value="PHEHYDRXLASE"/>
</dbReference>
<dbReference type="PROSITE" id="PS00197">
    <property type="entry name" value="2FE2S_FER_1"/>
    <property type="match status" value="1"/>
</dbReference>
<dbReference type="SUPFAM" id="SSF54292">
    <property type="entry name" value="2Fe-2S ferredoxin-like"/>
    <property type="match status" value="1"/>
</dbReference>
<dbReference type="KEGG" id="pshq:F3W81_00470"/>
<dbReference type="InterPro" id="IPR012675">
    <property type="entry name" value="Beta-grasp_dom_sf"/>
</dbReference>
<dbReference type="Pfam" id="PF00175">
    <property type="entry name" value="NAD_binding_1"/>
    <property type="match status" value="1"/>
</dbReference>
<dbReference type="EMBL" id="CP045201">
    <property type="protein sequence ID" value="QOL79441.1"/>
    <property type="molecule type" value="Genomic_DNA"/>
</dbReference>
<dbReference type="SUPFAM" id="SSF52343">
    <property type="entry name" value="Ferredoxin reductase-like, C-terminal NADP-linked domain"/>
    <property type="match status" value="1"/>
</dbReference>
<evidence type="ECO:0000256" key="1">
    <source>
        <dbReference type="ARBA" id="ARBA00001974"/>
    </source>
</evidence>
<evidence type="ECO:0000313" key="13">
    <source>
        <dbReference type="Proteomes" id="UP000594118"/>
    </source>
</evidence>
<evidence type="ECO:0000256" key="3">
    <source>
        <dbReference type="ARBA" id="ARBA00022714"/>
    </source>
</evidence>
<dbReference type="Gene3D" id="2.40.30.10">
    <property type="entry name" value="Translation factors"/>
    <property type="match status" value="1"/>
</dbReference>
<keyword evidence="8" id="KW-0411">Iron-sulfur</keyword>
<dbReference type="InterPro" id="IPR008333">
    <property type="entry name" value="Cbr1-like_FAD-bd_dom"/>
</dbReference>
<dbReference type="GO" id="GO:0051537">
    <property type="term" value="F:2 iron, 2 sulfur cluster binding"/>
    <property type="evidence" value="ECO:0007669"/>
    <property type="project" value="UniProtKB-KW"/>
</dbReference>
<dbReference type="Gene3D" id="3.10.20.30">
    <property type="match status" value="1"/>
</dbReference>
<evidence type="ECO:0000256" key="9">
    <source>
        <dbReference type="ARBA" id="ARBA00061434"/>
    </source>
</evidence>
<feature type="domain" description="FAD-binding FR-type" evidence="11">
    <location>
        <begin position="10"/>
        <end position="118"/>
    </location>
</feature>
<dbReference type="SUPFAM" id="SSF63380">
    <property type="entry name" value="Riboflavin synthase domain-like"/>
    <property type="match status" value="1"/>
</dbReference>
<keyword evidence="7" id="KW-0408">Iron</keyword>
<keyword evidence="5" id="KW-0274">FAD</keyword>
<dbReference type="InterPro" id="IPR017938">
    <property type="entry name" value="Riboflavin_synthase-like_b-brl"/>
</dbReference>
<keyword evidence="6" id="KW-0560">Oxidoreductase</keyword>
<evidence type="ECO:0000259" key="11">
    <source>
        <dbReference type="PROSITE" id="PS51384"/>
    </source>
</evidence>
<dbReference type="Proteomes" id="UP000594118">
    <property type="component" value="Chromosome"/>
</dbReference>
<dbReference type="InterPro" id="IPR017927">
    <property type="entry name" value="FAD-bd_FR_type"/>
</dbReference>
<dbReference type="Gene3D" id="3.40.50.80">
    <property type="entry name" value="Nucleotide-binding domain of ferredoxin-NADP reductase (FNR) module"/>
    <property type="match status" value="1"/>
</dbReference>
<dbReference type="CDD" id="cd00207">
    <property type="entry name" value="fer2"/>
    <property type="match status" value="1"/>
</dbReference>
<dbReference type="PROSITE" id="PS51384">
    <property type="entry name" value="FAD_FR"/>
    <property type="match status" value="1"/>
</dbReference>
<dbReference type="PROSITE" id="PS51085">
    <property type="entry name" value="2FE2S_FER_2"/>
    <property type="match status" value="1"/>
</dbReference>
<evidence type="ECO:0000256" key="8">
    <source>
        <dbReference type="ARBA" id="ARBA00023014"/>
    </source>
</evidence>
<keyword evidence="3" id="KW-0001">2Fe-2S</keyword>